<proteinExistence type="inferred from homology"/>
<accession>A0A090FZ37</accession>
<dbReference type="Pfam" id="PF07687">
    <property type="entry name" value="M20_dimer"/>
    <property type="match status" value="1"/>
</dbReference>
<dbReference type="PANTHER" id="PTHR43808:SF32">
    <property type="entry name" value="ARGE_DAPE-RELATED DEACYLASE"/>
    <property type="match status" value="1"/>
</dbReference>
<organism evidence="9 10">
    <name type="scientific">Mesorhizobium plurifarium</name>
    <dbReference type="NCBI Taxonomy" id="69974"/>
    <lineage>
        <taxon>Bacteria</taxon>
        <taxon>Pseudomonadati</taxon>
        <taxon>Pseudomonadota</taxon>
        <taxon>Alphaproteobacteria</taxon>
        <taxon>Hyphomicrobiales</taxon>
        <taxon>Phyllobacteriaceae</taxon>
        <taxon>Mesorhizobium</taxon>
    </lineage>
</organism>
<dbReference type="InterPro" id="IPR011650">
    <property type="entry name" value="Peptidase_M20_dimer"/>
</dbReference>
<name>A0A090FZ37_MESPL</name>
<dbReference type="GO" id="GO:0016787">
    <property type="term" value="F:hydrolase activity"/>
    <property type="evidence" value="ECO:0007669"/>
    <property type="project" value="UniProtKB-KW"/>
</dbReference>
<evidence type="ECO:0000313" key="9">
    <source>
        <dbReference type="EMBL" id="CDX52783.1"/>
    </source>
</evidence>
<comment type="similarity">
    <text evidence="3">Belongs to the peptidase M20A family.</text>
</comment>
<dbReference type="SUPFAM" id="SSF53187">
    <property type="entry name" value="Zn-dependent exopeptidases"/>
    <property type="match status" value="1"/>
</dbReference>
<dbReference type="AlphaFoldDB" id="A0A090FZ37"/>
<dbReference type="SUPFAM" id="SSF55031">
    <property type="entry name" value="Bacterial exopeptidase dimerisation domain"/>
    <property type="match status" value="1"/>
</dbReference>
<dbReference type="InterPro" id="IPR050072">
    <property type="entry name" value="Peptidase_M20A"/>
</dbReference>
<dbReference type="InterPro" id="IPR002933">
    <property type="entry name" value="Peptidase_M20"/>
</dbReference>
<dbReference type="EMBL" id="CCNE01000009">
    <property type="protein sequence ID" value="CDX52783.1"/>
    <property type="molecule type" value="Genomic_DNA"/>
</dbReference>
<comment type="cofactor">
    <cofactor evidence="2">
        <name>Zn(2+)</name>
        <dbReference type="ChEBI" id="CHEBI:29105"/>
    </cofactor>
</comment>
<evidence type="ECO:0000313" key="10">
    <source>
        <dbReference type="Proteomes" id="UP000046122"/>
    </source>
</evidence>
<dbReference type="NCBIfam" id="TIGR01910">
    <property type="entry name" value="DapE-ArgE"/>
    <property type="match status" value="1"/>
</dbReference>
<gene>
    <name evidence="9" type="ORF">MPL3365_170089</name>
</gene>
<dbReference type="GO" id="GO:0046872">
    <property type="term" value="F:metal ion binding"/>
    <property type="evidence" value="ECO:0007669"/>
    <property type="project" value="UniProtKB-KW"/>
</dbReference>
<evidence type="ECO:0000256" key="2">
    <source>
        <dbReference type="ARBA" id="ARBA00001947"/>
    </source>
</evidence>
<evidence type="ECO:0000259" key="8">
    <source>
        <dbReference type="Pfam" id="PF07687"/>
    </source>
</evidence>
<dbReference type="Gene3D" id="3.40.630.10">
    <property type="entry name" value="Zn peptidases"/>
    <property type="match status" value="2"/>
</dbReference>
<evidence type="ECO:0000256" key="3">
    <source>
        <dbReference type="ARBA" id="ARBA00006247"/>
    </source>
</evidence>
<keyword evidence="4" id="KW-0479">Metal-binding</keyword>
<dbReference type="InterPro" id="IPR036264">
    <property type="entry name" value="Bact_exopeptidase_dim_dom"/>
</dbReference>
<evidence type="ECO:0000256" key="5">
    <source>
        <dbReference type="ARBA" id="ARBA00022801"/>
    </source>
</evidence>
<sequence length="423" mass="45664">MTGIKKEILANISRREAEMVEFLRSLIQARTPNPPGDTTAAMELVARFLSARNISYEIVEPNPGMPNLIAKFTGAGEGPKLVLNGHLDVFPAGDLDQWSHDPWAANEVDGCIYGRGACDMKSGTTALLFAFAELFEIRNHLKGSVVLTVVSDEETFGPWGARYLVEHRKDVLGDCLLSGEPTSPHALRFGEKGRLWIRIHVRTPGAHGAYVHMSRNPITIASDLIASLHALEDIRSPAETPLTLTLGKSAATIDRAYGNGAADIISSTTLNVGAIKGGLRINIVPSDCVFDIDVRTPPDVPHTAVMERFKEIIAAYPEASFEVLDQDAASTSPPDHPMVRALIHNSKELSGIEPAPIIALGGCDARLWRYAGIPAFVYGPSPTGMGTANELVRVDEFLHVAKTHTLAAFDYLSGDRNSTSQGN</sequence>
<evidence type="ECO:0000256" key="4">
    <source>
        <dbReference type="ARBA" id="ARBA00022723"/>
    </source>
</evidence>
<reference evidence="9 10" key="1">
    <citation type="submission" date="2014-08" db="EMBL/GenBank/DDBJ databases">
        <authorList>
            <person name="Moulin Lionel"/>
        </authorList>
    </citation>
    <scope>NUCLEOTIDE SEQUENCE [LARGE SCALE GENOMIC DNA]</scope>
</reference>
<dbReference type="Gene3D" id="3.30.70.360">
    <property type="match status" value="1"/>
</dbReference>
<keyword evidence="6" id="KW-0862">Zinc</keyword>
<comment type="cofactor">
    <cofactor evidence="1">
        <name>Co(2+)</name>
        <dbReference type="ChEBI" id="CHEBI:48828"/>
    </cofactor>
</comment>
<evidence type="ECO:0000256" key="1">
    <source>
        <dbReference type="ARBA" id="ARBA00001941"/>
    </source>
</evidence>
<protein>
    <submittedName>
        <fullName evidence="9">Acetylornithine deacetylase/succinyldiaminopimelate desuccinylase-like deacylase</fullName>
    </submittedName>
</protein>
<dbReference type="PANTHER" id="PTHR43808">
    <property type="entry name" value="ACETYLORNITHINE DEACETYLASE"/>
    <property type="match status" value="1"/>
</dbReference>
<keyword evidence="7" id="KW-0170">Cobalt</keyword>
<evidence type="ECO:0000256" key="6">
    <source>
        <dbReference type="ARBA" id="ARBA00022833"/>
    </source>
</evidence>
<feature type="domain" description="Peptidase M20 dimerisation" evidence="8">
    <location>
        <begin position="190"/>
        <end position="315"/>
    </location>
</feature>
<dbReference type="Proteomes" id="UP000046122">
    <property type="component" value="Unassembled WGS sequence"/>
</dbReference>
<dbReference type="InterPro" id="IPR010182">
    <property type="entry name" value="ArgE/DapE"/>
</dbReference>
<dbReference type="Pfam" id="PF01546">
    <property type="entry name" value="Peptidase_M20"/>
    <property type="match status" value="1"/>
</dbReference>
<evidence type="ECO:0000256" key="7">
    <source>
        <dbReference type="ARBA" id="ARBA00023285"/>
    </source>
</evidence>
<keyword evidence="5" id="KW-0378">Hydrolase</keyword>